<protein>
    <submittedName>
        <fullName evidence="1">Uncharacterized protein</fullName>
    </submittedName>
</protein>
<dbReference type="AlphaFoldDB" id="A0A2H3D2T4"/>
<dbReference type="Proteomes" id="UP000217790">
    <property type="component" value="Unassembled WGS sequence"/>
</dbReference>
<proteinExistence type="predicted"/>
<sequence length="101" mass="11531">DTKGSDAVKLIVSQHITQWNKGLHDFQQEYIPYIFNNDNLLICMAMGDEKSSFVTVSILIYLRVHSNLNSYKGFEAKKLLVRIIMTPTIGLAENIVHDLLH</sequence>
<accession>A0A2H3D2T4</accession>
<dbReference type="SUPFAM" id="SSF52540">
    <property type="entry name" value="P-loop containing nucleoside triphosphate hydrolases"/>
    <property type="match status" value="1"/>
</dbReference>
<reference evidence="2" key="1">
    <citation type="journal article" date="2017" name="Nat. Ecol. Evol.">
        <title>Genome expansion and lineage-specific genetic innovations in the forest pathogenic fungi Armillaria.</title>
        <authorList>
            <person name="Sipos G."/>
            <person name="Prasanna A.N."/>
            <person name="Walter M.C."/>
            <person name="O'Connor E."/>
            <person name="Balint B."/>
            <person name="Krizsan K."/>
            <person name="Kiss B."/>
            <person name="Hess J."/>
            <person name="Varga T."/>
            <person name="Slot J."/>
            <person name="Riley R."/>
            <person name="Boka B."/>
            <person name="Rigling D."/>
            <person name="Barry K."/>
            <person name="Lee J."/>
            <person name="Mihaltcheva S."/>
            <person name="LaButti K."/>
            <person name="Lipzen A."/>
            <person name="Waldron R."/>
            <person name="Moloney N.M."/>
            <person name="Sperisen C."/>
            <person name="Kredics L."/>
            <person name="Vagvoelgyi C."/>
            <person name="Patrignani A."/>
            <person name="Fitzpatrick D."/>
            <person name="Nagy I."/>
            <person name="Doyle S."/>
            <person name="Anderson J.B."/>
            <person name="Grigoriev I.V."/>
            <person name="Gueldener U."/>
            <person name="Muensterkoetter M."/>
            <person name="Nagy L.G."/>
        </authorList>
    </citation>
    <scope>NUCLEOTIDE SEQUENCE [LARGE SCALE GENOMIC DNA]</scope>
    <source>
        <strain evidence="2">Ar21-2</strain>
    </source>
</reference>
<dbReference type="EMBL" id="KZ293707">
    <property type="protein sequence ID" value="PBK83327.1"/>
    <property type="molecule type" value="Genomic_DNA"/>
</dbReference>
<gene>
    <name evidence="1" type="ORF">ARMGADRAFT_945114</name>
</gene>
<dbReference type="InterPro" id="IPR027417">
    <property type="entry name" value="P-loop_NTPase"/>
</dbReference>
<evidence type="ECO:0000313" key="2">
    <source>
        <dbReference type="Proteomes" id="UP000217790"/>
    </source>
</evidence>
<evidence type="ECO:0000313" key="1">
    <source>
        <dbReference type="EMBL" id="PBK83327.1"/>
    </source>
</evidence>
<keyword evidence="2" id="KW-1185">Reference proteome</keyword>
<name>A0A2H3D2T4_ARMGA</name>
<dbReference type="InParanoid" id="A0A2H3D2T4"/>
<feature type="non-terminal residue" evidence="1">
    <location>
        <position position="1"/>
    </location>
</feature>
<dbReference type="OrthoDB" id="3260945at2759"/>
<organism evidence="1 2">
    <name type="scientific">Armillaria gallica</name>
    <name type="common">Bulbous honey fungus</name>
    <name type="synonym">Armillaria bulbosa</name>
    <dbReference type="NCBI Taxonomy" id="47427"/>
    <lineage>
        <taxon>Eukaryota</taxon>
        <taxon>Fungi</taxon>
        <taxon>Dikarya</taxon>
        <taxon>Basidiomycota</taxon>
        <taxon>Agaricomycotina</taxon>
        <taxon>Agaricomycetes</taxon>
        <taxon>Agaricomycetidae</taxon>
        <taxon>Agaricales</taxon>
        <taxon>Marasmiineae</taxon>
        <taxon>Physalacriaceae</taxon>
        <taxon>Armillaria</taxon>
    </lineage>
</organism>